<keyword evidence="6 7" id="KW-0472">Membrane</keyword>
<dbReference type="InterPro" id="IPR025713">
    <property type="entry name" value="MotB-like_N_dom"/>
</dbReference>
<evidence type="ECO:0000256" key="7">
    <source>
        <dbReference type="PROSITE-ProRule" id="PRU00473"/>
    </source>
</evidence>
<dbReference type="Proteomes" id="UP001302429">
    <property type="component" value="Chromosome"/>
</dbReference>
<evidence type="ECO:0000313" key="12">
    <source>
        <dbReference type="Proteomes" id="UP001302429"/>
    </source>
</evidence>
<keyword evidence="11" id="KW-0969">Cilium</keyword>
<dbReference type="CDD" id="cd07185">
    <property type="entry name" value="OmpA_C-like"/>
    <property type="match status" value="1"/>
</dbReference>
<evidence type="ECO:0000313" key="11">
    <source>
        <dbReference type="EMBL" id="WOE74742.1"/>
    </source>
</evidence>
<feature type="domain" description="OmpA-like" evidence="10">
    <location>
        <begin position="166"/>
        <end position="289"/>
    </location>
</feature>
<keyword evidence="12" id="KW-1185">Reference proteome</keyword>
<protein>
    <submittedName>
        <fullName evidence="11">Flagellar motor protein MotB</fullName>
    </submittedName>
</protein>
<dbReference type="SUPFAM" id="SSF103088">
    <property type="entry name" value="OmpA-like"/>
    <property type="match status" value="1"/>
</dbReference>
<keyword evidence="3" id="KW-1003">Cell membrane</keyword>
<dbReference type="InterPro" id="IPR006665">
    <property type="entry name" value="OmpA-like"/>
</dbReference>
<organism evidence="11 12">
    <name type="scientific">Alterisphingorhabdus coralli</name>
    <dbReference type="NCBI Taxonomy" id="3071408"/>
    <lineage>
        <taxon>Bacteria</taxon>
        <taxon>Pseudomonadati</taxon>
        <taxon>Pseudomonadota</taxon>
        <taxon>Alphaproteobacteria</taxon>
        <taxon>Sphingomonadales</taxon>
        <taxon>Sphingomonadaceae</taxon>
        <taxon>Alterisphingorhabdus (ex Yan et al. 2024)</taxon>
    </lineage>
</organism>
<evidence type="ECO:0000259" key="10">
    <source>
        <dbReference type="PROSITE" id="PS51123"/>
    </source>
</evidence>
<keyword evidence="5 9" id="KW-1133">Transmembrane helix</keyword>
<comment type="similarity">
    <text evidence="2">Belongs to the MotB family.</text>
</comment>
<feature type="region of interest" description="Disordered" evidence="8">
    <location>
        <begin position="104"/>
        <end position="123"/>
    </location>
</feature>
<dbReference type="InterPro" id="IPR050330">
    <property type="entry name" value="Bact_OuterMem_StrucFunc"/>
</dbReference>
<evidence type="ECO:0000256" key="6">
    <source>
        <dbReference type="ARBA" id="ARBA00023136"/>
    </source>
</evidence>
<proteinExistence type="inferred from homology"/>
<dbReference type="Gene3D" id="3.30.1330.60">
    <property type="entry name" value="OmpA-like domain"/>
    <property type="match status" value="1"/>
</dbReference>
<name>A0AA97F808_9SPHN</name>
<evidence type="ECO:0000256" key="2">
    <source>
        <dbReference type="ARBA" id="ARBA00008914"/>
    </source>
</evidence>
<dbReference type="AlphaFoldDB" id="A0AA97F808"/>
<evidence type="ECO:0000256" key="3">
    <source>
        <dbReference type="ARBA" id="ARBA00022475"/>
    </source>
</evidence>
<keyword evidence="11" id="KW-0282">Flagellum</keyword>
<dbReference type="PANTHER" id="PTHR30329">
    <property type="entry name" value="STATOR ELEMENT OF FLAGELLAR MOTOR COMPLEX"/>
    <property type="match status" value="1"/>
</dbReference>
<evidence type="ECO:0000256" key="4">
    <source>
        <dbReference type="ARBA" id="ARBA00022692"/>
    </source>
</evidence>
<keyword evidence="4 9" id="KW-0812">Transmembrane</keyword>
<comment type="subcellular location">
    <subcellularLocation>
        <location evidence="1">Cell membrane</location>
        <topology evidence="1">Single-pass membrane protein</topology>
    </subcellularLocation>
</comment>
<evidence type="ECO:0000256" key="5">
    <source>
        <dbReference type="ARBA" id="ARBA00022989"/>
    </source>
</evidence>
<evidence type="ECO:0000256" key="1">
    <source>
        <dbReference type="ARBA" id="ARBA00004162"/>
    </source>
</evidence>
<dbReference type="RefSeq" id="WP_317081042.1">
    <property type="nucleotide sequence ID" value="NZ_CP136594.1"/>
</dbReference>
<gene>
    <name evidence="11" type="ORF">RB602_12950</name>
</gene>
<dbReference type="Pfam" id="PF00691">
    <property type="entry name" value="OmpA"/>
    <property type="match status" value="1"/>
</dbReference>
<dbReference type="EMBL" id="CP136594">
    <property type="protein sequence ID" value="WOE74742.1"/>
    <property type="molecule type" value="Genomic_DNA"/>
</dbReference>
<dbReference type="PROSITE" id="PS51123">
    <property type="entry name" value="OMPA_2"/>
    <property type="match status" value="1"/>
</dbReference>
<dbReference type="InterPro" id="IPR036737">
    <property type="entry name" value="OmpA-like_sf"/>
</dbReference>
<reference evidence="11 12" key="1">
    <citation type="submission" date="2023-10" db="EMBL/GenBank/DDBJ databases">
        <title>Complete genome sequence of a Sphingomonadaceae bacterium.</title>
        <authorList>
            <person name="Yan C."/>
        </authorList>
    </citation>
    <scope>NUCLEOTIDE SEQUENCE [LARGE SCALE GENOMIC DNA]</scope>
    <source>
        <strain evidence="11 12">SCSIO 66989</strain>
    </source>
</reference>
<evidence type="ECO:0000256" key="9">
    <source>
        <dbReference type="SAM" id="Phobius"/>
    </source>
</evidence>
<evidence type="ECO:0000256" key="8">
    <source>
        <dbReference type="SAM" id="MobiDB-lite"/>
    </source>
</evidence>
<accession>A0AA97F808</accession>
<sequence length="309" mass="34049">MAAAKSAKKDNQRPIIVKKIIADDHDGHHGGAWKVAYADFVTAMMAFFLLMWLLGATDEKQRKALADYFTPTLVELKQGSAGSNGVFGGESIVARDDYPHAIGQTGDRSLTIPKDATGVEDRGGRSKRSLQKVAFEALREELEQRLNKRPDLVQLSNNVRFTHTREGLRIDLVDEADFAMFSLATDNLSPRAKLLLEEVADVVTTLSNPVIVRGHTDSLPYASGKVMNNWMLSTARAEATRKALVDGGVEVSRMHRIEGVADREPFNAADPADPRNRRMSITLVYMDGQSRADIEMAKRGIADENVPES</sequence>
<dbReference type="PANTHER" id="PTHR30329:SF21">
    <property type="entry name" value="LIPOPROTEIN YIAD-RELATED"/>
    <property type="match status" value="1"/>
</dbReference>
<keyword evidence="11" id="KW-0966">Cell projection</keyword>
<dbReference type="Pfam" id="PF13677">
    <property type="entry name" value="MotB_plug"/>
    <property type="match status" value="1"/>
</dbReference>
<dbReference type="KEGG" id="acoa:RB602_12950"/>
<feature type="transmembrane region" description="Helical" evidence="9">
    <location>
        <begin position="35"/>
        <end position="54"/>
    </location>
</feature>
<dbReference type="GO" id="GO:0005886">
    <property type="term" value="C:plasma membrane"/>
    <property type="evidence" value="ECO:0007669"/>
    <property type="project" value="UniProtKB-SubCell"/>
</dbReference>